<dbReference type="Pfam" id="PF07700">
    <property type="entry name" value="HNOB"/>
    <property type="match status" value="1"/>
</dbReference>
<protein>
    <submittedName>
        <fullName evidence="2">Haem-NO-binding</fullName>
    </submittedName>
</protein>
<dbReference type="STRING" id="1302690.BUE76_10185"/>
<evidence type="ECO:0000313" key="2">
    <source>
        <dbReference type="EMBL" id="SHG28695.1"/>
    </source>
</evidence>
<organism evidence="2 3">
    <name type="scientific">Cnuella takakiae</name>
    <dbReference type="NCBI Taxonomy" id="1302690"/>
    <lineage>
        <taxon>Bacteria</taxon>
        <taxon>Pseudomonadati</taxon>
        <taxon>Bacteroidota</taxon>
        <taxon>Chitinophagia</taxon>
        <taxon>Chitinophagales</taxon>
        <taxon>Chitinophagaceae</taxon>
        <taxon>Cnuella</taxon>
    </lineage>
</organism>
<gene>
    <name evidence="2" type="ORF">SAMN05444008_12426</name>
</gene>
<dbReference type="InterPro" id="IPR011644">
    <property type="entry name" value="Heme_NO-bd"/>
</dbReference>
<dbReference type="AlphaFoldDB" id="A0A1M5IKC9"/>
<dbReference type="InterPro" id="IPR038158">
    <property type="entry name" value="H-NOX_domain_sf"/>
</dbReference>
<evidence type="ECO:0000313" key="3">
    <source>
        <dbReference type="Proteomes" id="UP000184368"/>
    </source>
</evidence>
<dbReference type="GO" id="GO:0020037">
    <property type="term" value="F:heme binding"/>
    <property type="evidence" value="ECO:0007669"/>
    <property type="project" value="InterPro"/>
</dbReference>
<dbReference type="PANTHER" id="PTHR45655:SF13">
    <property type="entry name" value="SOLUBLE GUANYLATE CYCLASE GCY-32-RELATED"/>
    <property type="match status" value="1"/>
</dbReference>
<accession>A0A1M5IKC9</accession>
<dbReference type="RefSeq" id="WP_073048205.1">
    <property type="nucleotide sequence ID" value="NZ_FQUO01000024.1"/>
</dbReference>
<dbReference type="Proteomes" id="UP000184368">
    <property type="component" value="Unassembled WGS sequence"/>
</dbReference>
<keyword evidence="3" id="KW-1185">Reference proteome</keyword>
<dbReference type="OrthoDB" id="981203at2"/>
<dbReference type="SUPFAM" id="SSF111126">
    <property type="entry name" value="Ligand-binding domain in the NO signalling and Golgi transport"/>
    <property type="match status" value="1"/>
</dbReference>
<dbReference type="PANTHER" id="PTHR45655">
    <property type="entry name" value="GUANYLATE CYCLASE SOLUBLE SUBUNIT BETA-2"/>
    <property type="match status" value="1"/>
</dbReference>
<proteinExistence type="predicted"/>
<dbReference type="Gene3D" id="3.90.1520.10">
    <property type="entry name" value="H-NOX domain"/>
    <property type="match status" value="1"/>
</dbReference>
<evidence type="ECO:0000259" key="1">
    <source>
        <dbReference type="Pfam" id="PF07700"/>
    </source>
</evidence>
<dbReference type="EMBL" id="FQUO01000024">
    <property type="protein sequence ID" value="SHG28695.1"/>
    <property type="molecule type" value="Genomic_DNA"/>
</dbReference>
<dbReference type="InterPro" id="IPR024096">
    <property type="entry name" value="NO_sig/Golgi_transp_ligand-bd"/>
</dbReference>
<sequence>MYGIVNKAIQELVSEQFGSDAWIRVKQKSGVGVDFFSSNEPYPDDITFKLARAASEELKLPLDEVLRAFGHFWIMRTGKERYGALMEAGGSNLHDFLMSLPQFHNRILLMFPQLCPPEFVVKETGTGAMEVHYYSQRQGLEIFVQGLLEGLGLLYNTPITVSQTQTRANGHDHAIFAISWQ</sequence>
<name>A0A1M5IKC9_9BACT</name>
<feature type="domain" description="Heme NO-binding" evidence="1">
    <location>
        <begin position="2"/>
        <end position="162"/>
    </location>
</feature>
<reference evidence="2 3" key="1">
    <citation type="submission" date="2016-11" db="EMBL/GenBank/DDBJ databases">
        <authorList>
            <person name="Jaros S."/>
            <person name="Januszkiewicz K."/>
            <person name="Wedrychowicz H."/>
        </authorList>
    </citation>
    <scope>NUCLEOTIDE SEQUENCE [LARGE SCALE GENOMIC DNA]</scope>
    <source>
        <strain evidence="2 3">DSM 26897</strain>
    </source>
</reference>